<name>A0A1G6HAL0_9BURK</name>
<dbReference type="AlphaFoldDB" id="A0A1G6HAL0"/>
<dbReference type="Gene3D" id="3.40.190.10">
    <property type="entry name" value="Periplasmic binding protein-like II"/>
    <property type="match status" value="1"/>
</dbReference>
<dbReference type="Gene3D" id="3.40.190.270">
    <property type="match status" value="1"/>
</dbReference>
<protein>
    <submittedName>
        <fullName evidence="2">ABC-type nitrate/sulfonate/bicarbonate transport system, substrate-binding protein</fullName>
    </submittedName>
</protein>
<evidence type="ECO:0000313" key="2">
    <source>
        <dbReference type="EMBL" id="SDB91329.1"/>
    </source>
</evidence>
<dbReference type="InterPro" id="IPR015168">
    <property type="entry name" value="SsuA/THI5"/>
</dbReference>
<proteinExistence type="predicted"/>
<dbReference type="EMBL" id="FMYQ01000002">
    <property type="protein sequence ID" value="SDB91329.1"/>
    <property type="molecule type" value="Genomic_DNA"/>
</dbReference>
<evidence type="ECO:0000313" key="3">
    <source>
        <dbReference type="Proteomes" id="UP000198908"/>
    </source>
</evidence>
<dbReference type="PANTHER" id="PTHR30024">
    <property type="entry name" value="ALIPHATIC SULFONATES-BINDING PROTEIN-RELATED"/>
    <property type="match status" value="1"/>
</dbReference>
<keyword evidence="3" id="KW-1185">Reference proteome</keyword>
<dbReference type="SUPFAM" id="SSF53850">
    <property type="entry name" value="Periplasmic binding protein-like II"/>
    <property type="match status" value="1"/>
</dbReference>
<dbReference type="Proteomes" id="UP000198908">
    <property type="component" value="Unassembled WGS sequence"/>
</dbReference>
<reference evidence="3" key="1">
    <citation type="submission" date="2016-09" db="EMBL/GenBank/DDBJ databases">
        <authorList>
            <person name="Varghese N."/>
            <person name="Submissions S."/>
        </authorList>
    </citation>
    <scope>NUCLEOTIDE SEQUENCE [LARGE SCALE GENOMIC DNA]</scope>
    <source>
        <strain evidence="3">TNe-862</strain>
    </source>
</reference>
<organism evidence="2 3">
    <name type="scientific">Paraburkholderia lycopersici</name>
    <dbReference type="NCBI Taxonomy" id="416944"/>
    <lineage>
        <taxon>Bacteria</taxon>
        <taxon>Pseudomonadati</taxon>
        <taxon>Pseudomonadota</taxon>
        <taxon>Betaproteobacteria</taxon>
        <taxon>Burkholderiales</taxon>
        <taxon>Burkholderiaceae</taxon>
        <taxon>Paraburkholderia</taxon>
    </lineage>
</organism>
<dbReference type="Pfam" id="PF09084">
    <property type="entry name" value="NMT1"/>
    <property type="match status" value="1"/>
</dbReference>
<gene>
    <name evidence="2" type="ORF">SAMN05421548_102116</name>
</gene>
<dbReference type="OrthoDB" id="7467011at2"/>
<accession>A0A1G6HAL0</accession>
<dbReference type="RefSeq" id="WP_091995060.1">
    <property type="nucleotide sequence ID" value="NZ_FMYQ01000002.1"/>
</dbReference>
<evidence type="ECO:0000259" key="1">
    <source>
        <dbReference type="Pfam" id="PF09084"/>
    </source>
</evidence>
<sequence length="355" mass="40230">MSKALDTLWYTRCPVPTGLGIAFQRGWLEDSFRDQHTELKSLRESNERAVRESHFDHTLQNSVRHGGNIPAIWARSAGRATRVIGLSWADEIQLILTLPDSGIKTVRDLKGRRFGLPKWEKVQIDFTRAQAIRGLENALKLDGLTVSDVELVDFTIDGGYSDEPAQRIAGTQLFSGRRAGSRSSELVGLLRNEVDAIFLKGAQAALVANQFGLHTVIDTGSHPDPLIRSNNGTPRTLTVDVNLLDQHFDSAVRIVEQVLRAEQWAHQHQDETRRFLARETNSSEFYVTAAYSENAHLRLRTDFAEQSVLALQDFSDFLLRWKFIPERVDVHSWLDQRPFEKALERLHTDEKLKAA</sequence>
<feature type="domain" description="SsuA/THI5-like" evidence="1">
    <location>
        <begin position="73"/>
        <end position="154"/>
    </location>
</feature>
<dbReference type="STRING" id="416944.SAMN05421548_102116"/>